<proteinExistence type="predicted"/>
<feature type="non-terminal residue" evidence="3">
    <location>
        <position position="92"/>
    </location>
</feature>
<evidence type="ECO:0000313" key="3">
    <source>
        <dbReference type="EMBL" id="MCM6764290.1"/>
    </source>
</evidence>
<keyword evidence="4" id="KW-1185">Reference proteome</keyword>
<feature type="transmembrane region" description="Helical" evidence="2">
    <location>
        <begin position="30"/>
        <end position="54"/>
    </location>
</feature>
<reference evidence="3" key="1">
    <citation type="submission" date="2022-06" db="EMBL/GenBank/DDBJ databases">
        <title>Whole genome shotgun sequencing (WGS) of Rathayibacter sp. ZW T2_19, isolated from stored onions (Allium cepa).</title>
        <authorList>
            <person name="Stoll D.A."/>
            <person name="Huch M."/>
        </authorList>
    </citation>
    <scope>NUCLEOTIDE SEQUENCE</scope>
    <source>
        <strain evidence="3">ZW T2_19</strain>
    </source>
</reference>
<dbReference type="EMBL" id="JAMRYM010000132">
    <property type="protein sequence ID" value="MCM6764290.1"/>
    <property type="molecule type" value="Genomic_DNA"/>
</dbReference>
<evidence type="ECO:0000313" key="4">
    <source>
        <dbReference type="Proteomes" id="UP001155240"/>
    </source>
</evidence>
<feature type="region of interest" description="Disordered" evidence="1">
    <location>
        <begin position="1"/>
        <end position="24"/>
    </location>
</feature>
<evidence type="ECO:0000256" key="2">
    <source>
        <dbReference type="SAM" id="Phobius"/>
    </source>
</evidence>
<evidence type="ECO:0000256" key="1">
    <source>
        <dbReference type="SAM" id="MobiDB-lite"/>
    </source>
</evidence>
<keyword evidence="2" id="KW-1133">Transmembrane helix</keyword>
<accession>A0A9X2IT86</accession>
<feature type="region of interest" description="Disordered" evidence="1">
    <location>
        <begin position="61"/>
        <end position="92"/>
    </location>
</feature>
<organism evidence="3 4">
    <name type="scientific">Rathayibacter rubneri</name>
    <dbReference type="NCBI Taxonomy" id="2950106"/>
    <lineage>
        <taxon>Bacteria</taxon>
        <taxon>Bacillati</taxon>
        <taxon>Actinomycetota</taxon>
        <taxon>Actinomycetes</taxon>
        <taxon>Micrococcales</taxon>
        <taxon>Microbacteriaceae</taxon>
        <taxon>Rathayibacter</taxon>
    </lineage>
</organism>
<comment type="caution">
    <text evidence="3">The sequence shown here is derived from an EMBL/GenBank/DDBJ whole genome shotgun (WGS) entry which is preliminary data.</text>
</comment>
<protein>
    <submittedName>
        <fullName evidence="3">Uncharacterized protein</fullName>
    </submittedName>
</protein>
<feature type="compositionally biased region" description="Polar residues" evidence="1">
    <location>
        <begin position="10"/>
        <end position="21"/>
    </location>
</feature>
<name>A0A9X2IT86_9MICO</name>
<keyword evidence="2" id="KW-0812">Transmembrane</keyword>
<dbReference type="RefSeq" id="WP_251948185.1">
    <property type="nucleotide sequence ID" value="NZ_JAMRYM010000132.1"/>
</dbReference>
<keyword evidence="2" id="KW-0472">Membrane</keyword>
<sequence>MRPSTPNPFRRSTGNGTTPEETTMARRGPVLLAVGAAVCLAAIIGGAVTVAGAMQPPQQVTEIGSTPVVGPSRAPGADETPTGSPSAGVGTR</sequence>
<gene>
    <name evidence="3" type="ORF">NB037_17880</name>
</gene>
<dbReference type="Proteomes" id="UP001155240">
    <property type="component" value="Unassembled WGS sequence"/>
</dbReference>
<dbReference type="AlphaFoldDB" id="A0A9X2IT86"/>